<keyword evidence="4" id="KW-1185">Reference proteome</keyword>
<reference evidence="2 4" key="1">
    <citation type="journal article" date="2022" name="bioRxiv">
        <title>Prophages regulate Shewanella fidelis 3313 motility and biofilm formation: implications for gut colonization dynamics in Ciona robusta.</title>
        <authorList>
            <person name="Natarajan O."/>
            <person name="Gibboney S.L."/>
            <person name="Young M.N."/>
            <person name="Lim S.J."/>
            <person name="Pluta N."/>
            <person name="Atkinson C.G."/>
            <person name="Leigh B.A."/>
            <person name="Liberti A."/>
            <person name="Kees E.D."/>
            <person name="Breitbart M."/>
            <person name="Gralnick J.A."/>
            <person name="Dishaw L.J."/>
        </authorList>
    </citation>
    <scope>NUCLEOTIDE SEQUENCE [LARGE SCALE GENOMIC DNA]</scope>
    <source>
        <strain evidence="2 4">JG4066</strain>
    </source>
</reference>
<dbReference type="EMBL" id="JAPMLD010000005">
    <property type="protein sequence ID" value="MDW4825012.1"/>
    <property type="molecule type" value="Genomic_DNA"/>
</dbReference>
<evidence type="ECO:0000313" key="3">
    <source>
        <dbReference type="Proteomes" id="UP001259340"/>
    </source>
</evidence>
<dbReference type="SUPFAM" id="SSF49401">
    <property type="entry name" value="Bacterial adhesins"/>
    <property type="match status" value="1"/>
</dbReference>
<evidence type="ECO:0008006" key="5">
    <source>
        <dbReference type="Google" id="ProtNLM"/>
    </source>
</evidence>
<organism evidence="1 3">
    <name type="scientific">Shewanella fidelis</name>
    <dbReference type="NCBI Taxonomy" id="173509"/>
    <lineage>
        <taxon>Bacteria</taxon>
        <taxon>Pseudomonadati</taxon>
        <taxon>Pseudomonadota</taxon>
        <taxon>Gammaproteobacteria</taxon>
        <taxon>Alteromonadales</taxon>
        <taxon>Shewanellaceae</taxon>
        <taxon>Shewanella</taxon>
    </lineage>
</organism>
<evidence type="ECO:0000313" key="4">
    <source>
        <dbReference type="Proteomes" id="UP001271263"/>
    </source>
</evidence>
<dbReference type="InterPro" id="IPR036937">
    <property type="entry name" value="Adhesion_dom_fimbrial_sf"/>
</dbReference>
<dbReference type="Gene3D" id="2.60.40.3310">
    <property type="match status" value="1"/>
</dbReference>
<protein>
    <recommendedName>
        <fullName evidence="5">Fimbrial protein</fullName>
    </recommendedName>
</protein>
<dbReference type="InterPro" id="IPR008966">
    <property type="entry name" value="Adhesion_dom_sf"/>
</dbReference>
<name>A0AAW8NHQ3_9GAMM</name>
<dbReference type="GO" id="GO:0007155">
    <property type="term" value="P:cell adhesion"/>
    <property type="evidence" value="ECO:0007669"/>
    <property type="project" value="InterPro"/>
</dbReference>
<reference evidence="1" key="2">
    <citation type="submission" date="2022-11" db="EMBL/GenBank/DDBJ databases">
        <title>Prophages regulate Shewanella fidelis motility and biofilm formation: implications for gut colonization dynamics in Ciona robusta.</title>
        <authorList>
            <person name="Natarajan O."/>
            <person name="Gibboney S.L."/>
            <person name="Young M.N."/>
            <person name="Lim S.J."/>
            <person name="Pluta N."/>
            <person name="Atkinson C.G.F."/>
            <person name="Leigh B.A."/>
            <person name="Liberti A."/>
            <person name="Kees E."/>
            <person name="Breitbart M."/>
            <person name="Gralnick J."/>
            <person name="Dishaw L.J."/>
        </authorList>
    </citation>
    <scope>NUCLEOTIDE SEQUENCE</scope>
    <source>
        <strain evidence="1">3313</strain>
    </source>
</reference>
<proteinExistence type="predicted"/>
<dbReference type="Gene3D" id="2.60.40.1090">
    <property type="entry name" value="Fimbrial-type adhesion domain"/>
    <property type="match status" value="1"/>
</dbReference>
<dbReference type="EMBL" id="JAPMLE010000001">
    <property type="protein sequence ID" value="MDR8522235.1"/>
    <property type="molecule type" value="Genomic_DNA"/>
</dbReference>
<comment type="caution">
    <text evidence="1">The sequence shown here is derived from an EMBL/GenBank/DDBJ whole genome shotgun (WGS) entry which is preliminary data.</text>
</comment>
<evidence type="ECO:0000313" key="2">
    <source>
        <dbReference type="EMBL" id="MDW4825012.1"/>
    </source>
</evidence>
<gene>
    <name evidence="1" type="ORF">OS133_00780</name>
    <name evidence="2" type="ORF">OS134_13170</name>
</gene>
<dbReference type="AlphaFoldDB" id="A0AAW8NHQ3"/>
<dbReference type="GO" id="GO:0009289">
    <property type="term" value="C:pilus"/>
    <property type="evidence" value="ECO:0007669"/>
    <property type="project" value="InterPro"/>
</dbReference>
<dbReference type="RefSeq" id="WP_310653685.1">
    <property type="nucleotide sequence ID" value="NZ_JAPMLA010000006.1"/>
</dbReference>
<dbReference type="Proteomes" id="UP001271263">
    <property type="component" value="Unassembled WGS sequence"/>
</dbReference>
<dbReference type="Proteomes" id="UP001259340">
    <property type="component" value="Unassembled WGS sequence"/>
</dbReference>
<accession>A0AAW8NHQ3</accession>
<evidence type="ECO:0000313" key="1">
    <source>
        <dbReference type="EMBL" id="MDR8522235.1"/>
    </source>
</evidence>
<sequence length="357" mass="38347">MKRKFPTKNLHSTLLVLALLVAINGVLIMPFNANASVPSNPNWQGPYRCATTDPGGEHNLHAVIQNSVIDPNLPIGSVLTTIEMQGGSWDFYCNPDSDYPTYAIAGKWDLGIAEWKTPWIGDATVCQIPGLSGIGIRYYNGGTARQCTASAVNPSIITIANASFLSGSVNFSPFAELVRIGTIPVGSITFPSSTNLYVRGYGTWQYSASANIWDLIFTNTALEAQSCSMLAFNQTIDFGVLVSSNDVISKAFDIWLTSCSAAELTAFKPNAKLSFASTRISPDGSKLNNCDDSDCAIGAYISFEDHEGDSINLNSGYLLNAQSNTSEDKLSFNANLHTDSTSGGKIETSITLVLEYL</sequence>